<evidence type="ECO:0000256" key="9">
    <source>
        <dbReference type="SAM" id="Coils"/>
    </source>
</evidence>
<feature type="region of interest" description="Disordered" evidence="10">
    <location>
        <begin position="952"/>
        <end position="979"/>
    </location>
</feature>
<evidence type="ECO:0008006" key="15">
    <source>
        <dbReference type="Google" id="ProtNLM"/>
    </source>
</evidence>
<dbReference type="GO" id="GO:0004386">
    <property type="term" value="F:helicase activity"/>
    <property type="evidence" value="ECO:0007669"/>
    <property type="project" value="InterPro"/>
</dbReference>
<gene>
    <name evidence="13" type="ORF">EV421DRAFT_790348</name>
</gene>
<evidence type="ECO:0000256" key="5">
    <source>
        <dbReference type="ARBA" id="ARBA00022771"/>
    </source>
</evidence>
<evidence type="ECO:0000256" key="10">
    <source>
        <dbReference type="SAM" id="MobiDB-lite"/>
    </source>
</evidence>
<feature type="domain" description="C3H1-type" evidence="11">
    <location>
        <begin position="57"/>
        <end position="85"/>
    </location>
</feature>
<keyword evidence="4" id="KW-0677">Repeat</keyword>
<dbReference type="SUPFAM" id="SSF52540">
    <property type="entry name" value="P-loop containing nucleoside triphosphate hydrolases"/>
    <property type="match status" value="1"/>
</dbReference>
<feature type="compositionally biased region" description="Low complexity" evidence="10">
    <location>
        <begin position="33"/>
        <end position="51"/>
    </location>
</feature>
<name>A0AA39MNU2_9AGAR</name>
<keyword evidence="5 8" id="KW-0863">Zinc-finger</keyword>
<protein>
    <recommendedName>
        <fullName evidence="15">P-loop containing nucleoside triphosphate hydrolase protein</fullName>
    </recommendedName>
</protein>
<evidence type="ECO:0000313" key="13">
    <source>
        <dbReference type="EMBL" id="KAK0440270.1"/>
    </source>
</evidence>
<feature type="zinc finger region" description="C3H1-type" evidence="8">
    <location>
        <begin position="57"/>
        <end position="85"/>
    </location>
</feature>
<keyword evidence="2" id="KW-0963">Cytoplasm</keyword>
<dbReference type="InterPro" id="IPR000967">
    <property type="entry name" value="Znf_NFX1"/>
</dbReference>
<dbReference type="PANTHER" id="PTHR10887">
    <property type="entry name" value="DNA2/NAM7 HELICASE FAMILY"/>
    <property type="match status" value="1"/>
</dbReference>
<dbReference type="PANTHER" id="PTHR10887:SF341">
    <property type="entry name" value="NFX1-TYPE ZINC FINGER-CONTAINING PROTEIN 1"/>
    <property type="match status" value="1"/>
</dbReference>
<dbReference type="Pfam" id="PF13087">
    <property type="entry name" value="AAA_12"/>
    <property type="match status" value="1"/>
</dbReference>
<dbReference type="GO" id="GO:0008270">
    <property type="term" value="F:zinc ion binding"/>
    <property type="evidence" value="ECO:0007669"/>
    <property type="project" value="UniProtKB-KW"/>
</dbReference>
<keyword evidence="14" id="KW-1185">Reference proteome</keyword>
<accession>A0AA39MNU2</accession>
<evidence type="ECO:0000256" key="1">
    <source>
        <dbReference type="ARBA" id="ARBA00004496"/>
    </source>
</evidence>
<evidence type="ECO:0000256" key="8">
    <source>
        <dbReference type="PROSITE-ProRule" id="PRU00723"/>
    </source>
</evidence>
<keyword evidence="9" id="KW-0175">Coiled coil</keyword>
<evidence type="ECO:0000256" key="2">
    <source>
        <dbReference type="ARBA" id="ARBA00022490"/>
    </source>
</evidence>
<dbReference type="InterPro" id="IPR003593">
    <property type="entry name" value="AAA+_ATPase"/>
</dbReference>
<dbReference type="GO" id="GO:0031048">
    <property type="term" value="P:regulatory ncRNA-mediated heterochromatin formation"/>
    <property type="evidence" value="ECO:0007669"/>
    <property type="project" value="TreeGrafter"/>
</dbReference>
<dbReference type="InterPro" id="IPR000571">
    <property type="entry name" value="Znf_CCCH"/>
</dbReference>
<comment type="caution">
    <text evidence="13">The sequence shown here is derived from an EMBL/GenBank/DDBJ whole genome shotgun (WGS) entry which is preliminary data.</text>
</comment>
<dbReference type="Pfam" id="PF13086">
    <property type="entry name" value="AAA_11"/>
    <property type="match status" value="1"/>
</dbReference>
<dbReference type="EMBL" id="JAUEPT010000034">
    <property type="protein sequence ID" value="KAK0440270.1"/>
    <property type="molecule type" value="Genomic_DNA"/>
</dbReference>
<evidence type="ECO:0000256" key="3">
    <source>
        <dbReference type="ARBA" id="ARBA00022723"/>
    </source>
</evidence>
<dbReference type="Gene3D" id="3.40.50.300">
    <property type="entry name" value="P-loop containing nucleotide triphosphate hydrolases"/>
    <property type="match status" value="3"/>
</dbReference>
<feature type="region of interest" description="Disordered" evidence="10">
    <location>
        <begin position="30"/>
        <end position="55"/>
    </location>
</feature>
<comment type="subcellular location">
    <subcellularLocation>
        <location evidence="1">Cytoplasm</location>
    </subcellularLocation>
</comment>
<dbReference type="InterPro" id="IPR041679">
    <property type="entry name" value="DNA2/NAM7-like_C"/>
</dbReference>
<dbReference type="PROSITE" id="PS50103">
    <property type="entry name" value="ZF_C3H1"/>
    <property type="match status" value="2"/>
</dbReference>
<evidence type="ECO:0000256" key="4">
    <source>
        <dbReference type="ARBA" id="ARBA00022737"/>
    </source>
</evidence>
<keyword evidence="7" id="KW-0391">Immunity</keyword>
<keyword evidence="6 8" id="KW-0862">Zinc</keyword>
<evidence type="ECO:0000259" key="11">
    <source>
        <dbReference type="PROSITE" id="PS50103"/>
    </source>
</evidence>
<feature type="coiled-coil region" evidence="9">
    <location>
        <begin position="1058"/>
        <end position="1085"/>
    </location>
</feature>
<keyword evidence="3 8" id="KW-0479">Metal-binding</keyword>
<dbReference type="SMART" id="SM00382">
    <property type="entry name" value="AAA"/>
    <property type="match status" value="1"/>
</dbReference>
<evidence type="ECO:0000259" key="12">
    <source>
        <dbReference type="PROSITE" id="PS51981"/>
    </source>
</evidence>
<dbReference type="GO" id="GO:0002376">
    <property type="term" value="P:immune system process"/>
    <property type="evidence" value="ECO:0007669"/>
    <property type="project" value="UniProtKB-KW"/>
</dbReference>
<dbReference type="InterPro" id="IPR045055">
    <property type="entry name" value="DNA2/NAM7-like"/>
</dbReference>
<evidence type="ECO:0000313" key="14">
    <source>
        <dbReference type="Proteomes" id="UP001175226"/>
    </source>
</evidence>
<feature type="domain" description="C3H1-type" evidence="11">
    <location>
        <begin position="4"/>
        <end position="32"/>
    </location>
</feature>
<evidence type="ECO:0000256" key="6">
    <source>
        <dbReference type="ARBA" id="ARBA00022833"/>
    </source>
</evidence>
<dbReference type="CDD" id="cd18808">
    <property type="entry name" value="SF1_C_Upf1"/>
    <property type="match status" value="1"/>
</dbReference>
<dbReference type="InterPro" id="IPR046439">
    <property type="entry name" value="ZF_RZ_dom"/>
</dbReference>
<dbReference type="Pfam" id="PF20173">
    <property type="entry name" value="ZnF_RZ-type"/>
    <property type="match status" value="1"/>
</dbReference>
<sequence>MSNRRGRQTCRMFNTPRGCHFQQNCKFLHERTGSPVPSSSSTSLPSPRSPGRSGGIIARRDNCEFFWTSGDCRRGFDCKFRHVRQPQIRNAGTAESPPEATSAETDNLDFLTTEGLAGINSISLDKLHTMSPTEAHNMLKSFNTPTFQFTSPDRVIQFVQILASVDRRNPQWDTVSAQSFLEMIVDLKHHVLARIREVLQYSPIACRAGTGFTVLSFQIGYFPLLQFFGSDLILKTNLHHNIHALYSALDSGLDNLLDVVSSCMEQMIQNRSWKDPTPALPAVRQSSLSGVVVFGTITTLLTQYFQRFKHAINNHPGIAIFVGNLARWYDEWAMLIATSDFDDSIDPIVQRLTLEQIKEPISRLNAIVRREHANAESKRRPVQPQHLREEHRYEALQARLIQTYDGPGVLRLLGPRHSNDHRDIADIHIVPTHDEMISASPPYIPVNLPVAPHHLAPNSMERNLDIQFRLLREELVAPIRASISAIQLDFDAMQAPASRRAAQSIQLERLLKENGGLYRTSGYNSTMFHVYTNAEYSPLQAERRGFTVGLVVDTAPSDRARHSDPKVRKEFWEHAGSRRLSAGSLVVLVVAHSRRLRIYVGTVSSSTDDIVESSKVHESRIEVRVKFFDPDVELGALRQDKITIDEHRFAFLVDNNVMFESIRPFLEKLRSVEPTSIPFSNYICGATATPPRVSPPKYSQNPSFRYNLECLSKDRIREYIHPLNTNDPLSIRRARLQLKSSSHLDPSQCDAVVDALTQEIALIQGPPGTGKSFTGKELLRVLFANKVRPIVMIAFTNHALDHMLLSLLDAKITTNLVRLGSRSSDERINEYTLDKLERMKGGASSSLDQIVRKERFSMGRLEDEMRTILQHIQTPAHTWETVTNYLQETFPDHLDSFMSPPFWIDKLAEDLQQDIKAEGQWTTVTNPKKKGRDVDIPNSIYSFWKTGQDISFLQPPQPPQGTARSSKGNRGKQQQKKQEQELIRLAAELQQDYLTRMNNFFVPLGYPEGMVPPTPTTSRPIDELLVVDAIWNMSVGERQTLAAFWEREMRTFAYNKHRQDYEERREEYETACKRFNDARDESRRQLLSRIDLIGCTTNGAAKLTSLLTTVAPKVLMVEEAGQVLEAHILSSLVPSVQHLICIGDPQQLRPTLANFSLSMDSEQGRELYKFDRSLMERLADGRFPMSQINVQRRMRPSISHNIRTILYPNLEDHDLVKKYPPVQGMQKDLFFFTHTNREKAADEGSVSKVNTFEVKMIVDLVVYFLKQEAYSAPGDIAVLCAYLGQLRELRSALNSLKVAVSVDERDQDQLVREGMDDEGYVEQVTVSKHVRLGTVDIFQGEEAKIVIVSLVRNSGAFDSDESIGFLKSSNRINVALSRAQHGLYILGNASNLRQNSTWKTIIDEMDERDQIGFGFPVICLRHPDQRNIISAPGQLSVVAPEGGCCLPCEYRMDCGHNCPSMCHLDLDKHRSMWCDMPCLRTPCPRMHPCPKRCSDECGPCEFPLSNVVLPCGHEASILCHQAEHLSSVFCHAEVTKRLSLCGHEATMRCFDDPRKHRCLRPCGRSMSCCAKMCKTSCGDCTKLNLVARGIKEDIGLRIKRTLHKPHKCERLLFCQHQCGLDCSQDHECNTSCKRACRQRCSHHKCPKPCAEDCPPCAEPCDWICPHLSCPVRCGSICARLPCDEPCRTILQCGHVCPSVCGERCFQQKCIECLSDEAKTDIVDFVMQRTLADIPVGSEDISEKLITLDCGHIFTVETLDGHCQMADYYEVDEMGSYTGMKAPPTEFQRPPTCPTCRAPITARRYGRVLKRANLDILEQNVASMMSQRLAEIVPSIETLSSGLVELEARAKKLEAAPNFECHPADGFEDLVEKRKGSMTEKADEVLNHDMFTARFMVTRHGLSSSEAKAWMDIVLDLHRVYKRVASVTKMRSAHVRAYQSALSTLYRLEIEHIAADPPPEILRVSPEHIAMCNVDRKIGQPPPKADRRYLLEAFILSVELRLMLGSVARSRFEGLSVTSNEPEAPHHRNVWYSFTLFIYQSCIADCQKAIAISHATSSSRLAARSASLMLCSDFEQFRFSMLEKRRDAFKSGVLAESRDGLVAEVQADKKKLKKLLRELERSYFTSRPASNNLSEINEDRRWFHQNCGAKIERCFAEYGKLEDHIINDGVYQPVSLQEKQDIVKALGFSHRGHFYNCINGHTFVITECGGAMEASRCPECRAPIGGGDHNIDPSNTRAREYEDISQQQGGAASPWRWAAGA</sequence>
<organism evidence="13 14">
    <name type="scientific">Armillaria borealis</name>
    <dbReference type="NCBI Taxonomy" id="47425"/>
    <lineage>
        <taxon>Eukaryota</taxon>
        <taxon>Fungi</taxon>
        <taxon>Dikarya</taxon>
        <taxon>Basidiomycota</taxon>
        <taxon>Agaricomycotina</taxon>
        <taxon>Agaricomycetes</taxon>
        <taxon>Agaricomycetidae</taxon>
        <taxon>Agaricales</taxon>
        <taxon>Marasmiineae</taxon>
        <taxon>Physalacriaceae</taxon>
        <taxon>Armillaria</taxon>
    </lineage>
</organism>
<feature type="region of interest" description="Disordered" evidence="10">
    <location>
        <begin position="2224"/>
        <end position="2260"/>
    </location>
</feature>
<reference evidence="13" key="1">
    <citation type="submission" date="2023-06" db="EMBL/GenBank/DDBJ databases">
        <authorList>
            <consortium name="Lawrence Berkeley National Laboratory"/>
            <person name="Ahrendt S."/>
            <person name="Sahu N."/>
            <person name="Indic B."/>
            <person name="Wong-Bajracharya J."/>
            <person name="Merenyi Z."/>
            <person name="Ke H.-M."/>
            <person name="Monk M."/>
            <person name="Kocsube S."/>
            <person name="Drula E."/>
            <person name="Lipzen A."/>
            <person name="Balint B."/>
            <person name="Henrissat B."/>
            <person name="Andreopoulos B."/>
            <person name="Martin F.M."/>
            <person name="Harder C.B."/>
            <person name="Rigling D."/>
            <person name="Ford K.L."/>
            <person name="Foster G.D."/>
            <person name="Pangilinan J."/>
            <person name="Papanicolaou A."/>
            <person name="Barry K."/>
            <person name="LaButti K."/>
            <person name="Viragh M."/>
            <person name="Koriabine M."/>
            <person name="Yan M."/>
            <person name="Riley R."/>
            <person name="Champramary S."/>
            <person name="Plett K.L."/>
            <person name="Tsai I.J."/>
            <person name="Slot J."/>
            <person name="Sipos G."/>
            <person name="Plett J."/>
            <person name="Nagy L.G."/>
            <person name="Grigoriev I.V."/>
        </authorList>
    </citation>
    <scope>NUCLEOTIDE SEQUENCE</scope>
    <source>
        <strain evidence="13">FPL87.14</strain>
    </source>
</reference>
<dbReference type="GO" id="GO:0031380">
    <property type="term" value="C:nuclear RNA-directed RNA polymerase complex"/>
    <property type="evidence" value="ECO:0007669"/>
    <property type="project" value="TreeGrafter"/>
</dbReference>
<feature type="zinc finger region" description="C3H1-type" evidence="8">
    <location>
        <begin position="4"/>
        <end position="32"/>
    </location>
</feature>
<proteinExistence type="predicted"/>
<feature type="domain" description="RZ-type" evidence="12">
    <location>
        <begin position="2173"/>
        <end position="2246"/>
    </location>
</feature>
<dbReference type="InterPro" id="IPR027417">
    <property type="entry name" value="P-loop_NTPase"/>
</dbReference>
<dbReference type="InterPro" id="IPR041677">
    <property type="entry name" value="DNA2/NAM7_AAA_11"/>
</dbReference>
<dbReference type="GO" id="GO:0005737">
    <property type="term" value="C:cytoplasm"/>
    <property type="evidence" value="ECO:0007669"/>
    <property type="project" value="UniProtKB-SubCell"/>
</dbReference>
<dbReference type="Proteomes" id="UP001175226">
    <property type="component" value="Unassembled WGS sequence"/>
</dbReference>
<dbReference type="SMART" id="SM00438">
    <property type="entry name" value="ZnF_NFX"/>
    <property type="match status" value="5"/>
</dbReference>
<evidence type="ECO:0000256" key="7">
    <source>
        <dbReference type="ARBA" id="ARBA00022859"/>
    </source>
</evidence>
<dbReference type="InterPro" id="IPR047187">
    <property type="entry name" value="SF1_C_Upf1"/>
</dbReference>
<dbReference type="PROSITE" id="PS51981">
    <property type="entry name" value="ZF_RZ"/>
    <property type="match status" value="1"/>
</dbReference>
<dbReference type="CDD" id="cd06008">
    <property type="entry name" value="NF-X1-zinc-finger"/>
    <property type="match status" value="1"/>
</dbReference>